<dbReference type="RefSeq" id="WP_344926221.1">
    <property type="nucleotide sequence ID" value="NZ_BAABCW010000005.1"/>
</dbReference>
<accession>A0ABP7XGS3</accession>
<name>A0ABP7XGS3_9FLAO</name>
<dbReference type="Pfam" id="PF13578">
    <property type="entry name" value="Methyltransf_24"/>
    <property type="match status" value="1"/>
</dbReference>
<dbReference type="InterPro" id="IPR029063">
    <property type="entry name" value="SAM-dependent_MTases_sf"/>
</dbReference>
<organism evidence="1 2">
    <name type="scientific">Aquimarina addita</name>
    <dbReference type="NCBI Taxonomy" id="870485"/>
    <lineage>
        <taxon>Bacteria</taxon>
        <taxon>Pseudomonadati</taxon>
        <taxon>Bacteroidota</taxon>
        <taxon>Flavobacteriia</taxon>
        <taxon>Flavobacteriales</taxon>
        <taxon>Flavobacteriaceae</taxon>
        <taxon>Aquimarina</taxon>
    </lineage>
</organism>
<dbReference type="SUPFAM" id="SSF53335">
    <property type="entry name" value="S-adenosyl-L-methionine-dependent methyltransferases"/>
    <property type="match status" value="1"/>
</dbReference>
<dbReference type="Gene3D" id="3.40.50.150">
    <property type="entry name" value="Vaccinia Virus protein VP39"/>
    <property type="match status" value="1"/>
</dbReference>
<evidence type="ECO:0000313" key="2">
    <source>
        <dbReference type="Proteomes" id="UP001500459"/>
    </source>
</evidence>
<comment type="caution">
    <text evidence="1">The sequence shown here is derived from an EMBL/GenBank/DDBJ whole genome shotgun (WGS) entry which is preliminary data.</text>
</comment>
<sequence>MKSTTQEVFLEKDKLIDMNNDPTLPNFFEAGHFHSPIPDIADVKSATKNDFGYFYKKIYPNSKSDVRHVDGIELNIEAQLNLLNQFSKYKNNPSLPFNKSKNWRYFSNNSYFTCGDACVLHAMIRHYQPKNIIEVGSGFSSALMLDTQDKYLENKVNFTFIEPYQKYRLLQLLDTEEFKTVSVIEKKVQDVDLNVFESLEKNDILFIDSSHVAKFGSDVCHLIFNILPRLKPGVIVHFHDILWPFEYPQEWLKMGWAWNEAYILRSFLQYNKNFKILYFNSYLANAHMKEVETHMPASLIDSGGSLWLVKS</sequence>
<dbReference type="EMBL" id="BAABCW010000005">
    <property type="protein sequence ID" value="GAA4115532.1"/>
    <property type="molecule type" value="Genomic_DNA"/>
</dbReference>
<keyword evidence="2" id="KW-1185">Reference proteome</keyword>
<reference evidence="2" key="1">
    <citation type="journal article" date="2019" name="Int. J. Syst. Evol. Microbiol.">
        <title>The Global Catalogue of Microorganisms (GCM) 10K type strain sequencing project: providing services to taxonomists for standard genome sequencing and annotation.</title>
        <authorList>
            <consortium name="The Broad Institute Genomics Platform"/>
            <consortium name="The Broad Institute Genome Sequencing Center for Infectious Disease"/>
            <person name="Wu L."/>
            <person name="Ma J."/>
        </authorList>
    </citation>
    <scope>NUCLEOTIDE SEQUENCE [LARGE SCALE GENOMIC DNA]</scope>
    <source>
        <strain evidence="2">JCM 17106</strain>
    </source>
</reference>
<dbReference type="GO" id="GO:0008168">
    <property type="term" value="F:methyltransferase activity"/>
    <property type="evidence" value="ECO:0007669"/>
    <property type="project" value="UniProtKB-KW"/>
</dbReference>
<dbReference type="GO" id="GO:0032259">
    <property type="term" value="P:methylation"/>
    <property type="evidence" value="ECO:0007669"/>
    <property type="project" value="UniProtKB-KW"/>
</dbReference>
<dbReference type="Proteomes" id="UP001500459">
    <property type="component" value="Unassembled WGS sequence"/>
</dbReference>
<gene>
    <name evidence="1" type="ORF">GCM10022393_15680</name>
</gene>
<keyword evidence="1" id="KW-0808">Transferase</keyword>
<protein>
    <submittedName>
        <fullName evidence="1">Class I SAM-dependent methyltransferase</fullName>
    </submittedName>
</protein>
<proteinExistence type="predicted"/>
<keyword evidence="1" id="KW-0489">Methyltransferase</keyword>
<evidence type="ECO:0000313" key="1">
    <source>
        <dbReference type="EMBL" id="GAA4115532.1"/>
    </source>
</evidence>